<reference evidence="13" key="1">
    <citation type="submission" date="2023-01" db="EMBL/GenBank/DDBJ databases">
        <title>Key to firefly adult light organ development and bioluminescence: homeobox transcription factors regulate luciferase expression and transportation to peroxisome.</title>
        <authorList>
            <person name="Fu X."/>
        </authorList>
    </citation>
    <scope>NUCLEOTIDE SEQUENCE [LARGE SCALE GENOMIC DNA]</scope>
</reference>
<keyword evidence="5" id="KW-0282">Flagellum</keyword>
<organism evidence="12 13">
    <name type="scientific">Aquatica leii</name>
    <dbReference type="NCBI Taxonomy" id="1421715"/>
    <lineage>
        <taxon>Eukaryota</taxon>
        <taxon>Metazoa</taxon>
        <taxon>Ecdysozoa</taxon>
        <taxon>Arthropoda</taxon>
        <taxon>Hexapoda</taxon>
        <taxon>Insecta</taxon>
        <taxon>Pterygota</taxon>
        <taxon>Neoptera</taxon>
        <taxon>Endopterygota</taxon>
        <taxon>Coleoptera</taxon>
        <taxon>Polyphaga</taxon>
        <taxon>Elateriformia</taxon>
        <taxon>Elateroidea</taxon>
        <taxon>Lampyridae</taxon>
        <taxon>Luciolinae</taxon>
        <taxon>Aquatica</taxon>
    </lineage>
</organism>
<dbReference type="CDD" id="cd23766">
    <property type="entry name" value="IQCG"/>
    <property type="match status" value="1"/>
</dbReference>
<comment type="similarity">
    <text evidence="2">Belongs to the DRC9 family.</text>
</comment>
<keyword evidence="10" id="KW-0175">Coiled coil</keyword>
<dbReference type="SMART" id="SM00015">
    <property type="entry name" value="IQ"/>
    <property type="match status" value="1"/>
</dbReference>
<sequence length="384" mass="46244">MTLTNLTDDNKNQKQLNKSKQADVIQSQLEKYLQSHPHGAIAFDPLLKISLHVTLDNCKEELLMIKYVINEITHDSDYDLFQYKPICDRYTETSKIKLKRHEQKCEKIPYTNFQKMHKDLCFLLNVFREMCFELEDDGTYTCLMEVILGHAQEEYDDKDIEINHNLHKKEIKFLEQQLCNEKKSFLQQLEDLSSQTKKLKTEIENVYFYDNVQMQYLNSWEETRQNQHTSKFLINQNMFEKVIDDVRLNLECEERVHCEVNAYIEENMADLREQLAYWTDMYDVSIEDIEDKVRKMKETAEEHYNAHADFVSLYQSREKEIQEWNEYKALQQLEEQLVERQIMAAIKIQAWWRGVMVRRYLGPYKFLKKLKKRKKGKPKKKGKK</sequence>
<accession>A0AAN7P0H2</accession>
<dbReference type="GO" id="GO:0031514">
    <property type="term" value="C:motile cilium"/>
    <property type="evidence" value="ECO:0007669"/>
    <property type="project" value="TreeGrafter"/>
</dbReference>
<dbReference type="GO" id="GO:0044782">
    <property type="term" value="P:cilium organization"/>
    <property type="evidence" value="ECO:0007669"/>
    <property type="project" value="TreeGrafter"/>
</dbReference>
<dbReference type="PANTHER" id="PTHR14871">
    <property type="entry name" value="DYNEIN REGULATORY COMPLEX PROTEIN 9"/>
    <property type="match status" value="1"/>
</dbReference>
<feature type="region of interest" description="Disordered" evidence="11">
    <location>
        <begin position="1"/>
        <end position="20"/>
    </location>
</feature>
<keyword evidence="13" id="KW-1185">Reference proteome</keyword>
<dbReference type="PROSITE" id="PS50096">
    <property type="entry name" value="IQ"/>
    <property type="match status" value="1"/>
</dbReference>
<evidence type="ECO:0000256" key="3">
    <source>
        <dbReference type="ARBA" id="ARBA00013738"/>
    </source>
</evidence>
<dbReference type="AlphaFoldDB" id="A0AAN7P0H2"/>
<evidence type="ECO:0000256" key="7">
    <source>
        <dbReference type="ARBA" id="ARBA00023212"/>
    </source>
</evidence>
<evidence type="ECO:0000256" key="2">
    <source>
        <dbReference type="ARBA" id="ARBA00008222"/>
    </source>
</evidence>
<feature type="coiled-coil region" evidence="10">
    <location>
        <begin position="175"/>
        <end position="202"/>
    </location>
</feature>
<evidence type="ECO:0000313" key="13">
    <source>
        <dbReference type="Proteomes" id="UP001353858"/>
    </source>
</evidence>
<dbReference type="Proteomes" id="UP001353858">
    <property type="component" value="Unassembled WGS sequence"/>
</dbReference>
<dbReference type="EMBL" id="JARPUR010000007">
    <property type="protein sequence ID" value="KAK4872348.1"/>
    <property type="molecule type" value="Genomic_DNA"/>
</dbReference>
<dbReference type="GO" id="GO:0005737">
    <property type="term" value="C:cytoplasm"/>
    <property type="evidence" value="ECO:0007669"/>
    <property type="project" value="TreeGrafter"/>
</dbReference>
<evidence type="ECO:0000256" key="11">
    <source>
        <dbReference type="SAM" id="MobiDB-lite"/>
    </source>
</evidence>
<keyword evidence="8" id="KW-0966">Cell projection</keyword>
<evidence type="ECO:0000256" key="1">
    <source>
        <dbReference type="ARBA" id="ARBA00004611"/>
    </source>
</evidence>
<evidence type="ECO:0000256" key="5">
    <source>
        <dbReference type="ARBA" id="ARBA00022846"/>
    </source>
</evidence>
<name>A0AAN7P0H2_9COLE</name>
<dbReference type="InterPro" id="IPR042618">
    <property type="entry name" value="IQCG"/>
</dbReference>
<proteinExistence type="inferred from homology"/>
<evidence type="ECO:0000256" key="10">
    <source>
        <dbReference type="SAM" id="Coils"/>
    </source>
</evidence>
<dbReference type="PANTHER" id="PTHR14871:SF1">
    <property type="entry name" value="DYNEIN REGULATORY COMPLEX PROTEIN 9"/>
    <property type="match status" value="1"/>
</dbReference>
<evidence type="ECO:0000313" key="12">
    <source>
        <dbReference type="EMBL" id="KAK4872348.1"/>
    </source>
</evidence>
<gene>
    <name evidence="12" type="ORF">RN001_014377</name>
</gene>
<evidence type="ECO:0000256" key="8">
    <source>
        <dbReference type="ARBA" id="ARBA00023273"/>
    </source>
</evidence>
<dbReference type="InterPro" id="IPR000048">
    <property type="entry name" value="IQ_motif_EF-hand-BS"/>
</dbReference>
<protein>
    <recommendedName>
        <fullName evidence="3">Dynein regulatory complex protein 9</fullName>
    </recommendedName>
    <alternativeName>
        <fullName evidence="9">IQ domain-containing protein G</fullName>
    </alternativeName>
</protein>
<evidence type="ECO:0000256" key="9">
    <source>
        <dbReference type="ARBA" id="ARBA00032183"/>
    </source>
</evidence>
<comment type="caution">
    <text evidence="12">The sequence shown here is derived from an EMBL/GenBank/DDBJ whole genome shotgun (WGS) entry which is preliminary data.</text>
</comment>
<comment type="subcellular location">
    <subcellularLocation>
        <location evidence="1">Cytoplasm</location>
        <location evidence="1">Cytoskeleton</location>
        <location evidence="1">Flagellum axoneme</location>
    </subcellularLocation>
</comment>
<keyword evidence="6" id="KW-0969">Cilium</keyword>
<evidence type="ECO:0000256" key="4">
    <source>
        <dbReference type="ARBA" id="ARBA00022490"/>
    </source>
</evidence>
<dbReference type="Pfam" id="PF00612">
    <property type="entry name" value="IQ"/>
    <property type="match status" value="1"/>
</dbReference>
<keyword evidence="4" id="KW-0963">Cytoplasm</keyword>
<evidence type="ECO:0000256" key="6">
    <source>
        <dbReference type="ARBA" id="ARBA00023069"/>
    </source>
</evidence>
<keyword evidence="7" id="KW-0206">Cytoskeleton</keyword>